<evidence type="ECO:0000256" key="4">
    <source>
        <dbReference type="ARBA" id="ARBA00023139"/>
    </source>
</evidence>
<reference evidence="7 8" key="1">
    <citation type="journal article" date="2019" name="Genome Biol. Evol.">
        <title>Day and night: Metabolic profiles and evolutionary relationships of six axenic non-marine cyanobacteria.</title>
        <authorList>
            <person name="Will S.E."/>
            <person name="Henke P."/>
            <person name="Boedeker C."/>
            <person name="Huang S."/>
            <person name="Brinkmann H."/>
            <person name="Rohde M."/>
            <person name="Jarek M."/>
            <person name="Friedl T."/>
            <person name="Seufert S."/>
            <person name="Schumacher M."/>
            <person name="Overmann J."/>
            <person name="Neumann-Schaal M."/>
            <person name="Petersen J."/>
        </authorList>
    </citation>
    <scope>NUCLEOTIDE SEQUENCE [LARGE SCALE GENOMIC DNA]</scope>
    <source>
        <strain evidence="7 8">PCC 6912</strain>
    </source>
</reference>
<evidence type="ECO:0000256" key="3">
    <source>
        <dbReference type="ARBA" id="ARBA00023136"/>
    </source>
</evidence>
<dbReference type="STRING" id="211165.GCA_000317285_03271"/>
<dbReference type="Pfam" id="PF14041">
    <property type="entry name" value="Lipoprotein_21"/>
    <property type="match status" value="1"/>
</dbReference>
<dbReference type="InterPro" id="IPR038670">
    <property type="entry name" value="HslJ-like_sf"/>
</dbReference>
<feature type="domain" description="DUF306" evidence="6">
    <location>
        <begin position="146"/>
        <end position="251"/>
    </location>
</feature>
<dbReference type="PANTHER" id="PTHR35535:SF1">
    <property type="entry name" value="HEAT SHOCK PROTEIN HSLJ"/>
    <property type="match status" value="1"/>
</dbReference>
<dbReference type="EMBL" id="RSCJ01000003">
    <property type="protein sequence ID" value="RUR85207.1"/>
    <property type="molecule type" value="Genomic_DNA"/>
</dbReference>
<evidence type="ECO:0000313" key="7">
    <source>
        <dbReference type="EMBL" id="RUR85207.1"/>
    </source>
</evidence>
<protein>
    <recommendedName>
        <fullName evidence="6">DUF306 domain-containing protein</fullName>
    </recommendedName>
</protein>
<evidence type="ECO:0000256" key="1">
    <source>
        <dbReference type="ARBA" id="ARBA00022475"/>
    </source>
</evidence>
<dbReference type="InterPro" id="IPR025971">
    <property type="entry name" value="LppP/LprE"/>
</dbReference>
<accession>A0A433NPE5</accession>
<dbReference type="PANTHER" id="PTHR35535">
    <property type="entry name" value="HEAT SHOCK PROTEIN HSLJ"/>
    <property type="match status" value="1"/>
</dbReference>
<dbReference type="InterPro" id="IPR005184">
    <property type="entry name" value="DUF306_Meta_HslJ"/>
</dbReference>
<comment type="caution">
    <text evidence="7">The sequence shown here is derived from an EMBL/GenBank/DDBJ whole genome shotgun (WGS) entry which is preliminary data.</text>
</comment>
<keyword evidence="3" id="KW-0472">Membrane</keyword>
<sequence>MRQPASAAERAVVQKGWTLYGQVYSHGTTTVFTAMSGVDGMCRPLGYQAFVYSEGRYAGTLSPVPMDSRTDSSLTNIRLIGATRIAAEFARYGKSDPLCCPSKKSTVNYNLRNDEIPDLTPVNVNTVAMCQTNKPAEGSNNNDATSLFGKRWLLTEIGEQKLSANKLYIEFDKKQSRVSGDSGCNRFFGGFEINGTSLKFSPLASTKRACLTPEANRLETSFLRSLEETTRFDVQGKTLRLYAGERQVLVFTSE</sequence>
<evidence type="ECO:0000256" key="5">
    <source>
        <dbReference type="ARBA" id="ARBA00023288"/>
    </source>
</evidence>
<dbReference type="Gene3D" id="2.40.128.270">
    <property type="match status" value="1"/>
</dbReference>
<evidence type="ECO:0000256" key="2">
    <source>
        <dbReference type="ARBA" id="ARBA00022729"/>
    </source>
</evidence>
<dbReference type="Pfam" id="PF03724">
    <property type="entry name" value="META"/>
    <property type="match status" value="1"/>
</dbReference>
<evidence type="ECO:0000259" key="6">
    <source>
        <dbReference type="Pfam" id="PF03724"/>
    </source>
</evidence>
<keyword evidence="5" id="KW-0449">Lipoprotein</keyword>
<name>A0A433NPE5_CHLFR</name>
<keyword evidence="1" id="KW-1003">Cell membrane</keyword>
<keyword evidence="8" id="KW-1185">Reference proteome</keyword>
<gene>
    <name evidence="7" type="ORF">PCC6912_13230</name>
</gene>
<dbReference type="Proteomes" id="UP000268857">
    <property type="component" value="Unassembled WGS sequence"/>
</dbReference>
<evidence type="ECO:0000313" key="8">
    <source>
        <dbReference type="Proteomes" id="UP000268857"/>
    </source>
</evidence>
<keyword evidence="2" id="KW-0732">Signal</keyword>
<keyword evidence="4" id="KW-0564">Palmitate</keyword>
<dbReference type="InterPro" id="IPR053147">
    <property type="entry name" value="Hsp_HslJ-like"/>
</dbReference>
<organism evidence="7 8">
    <name type="scientific">Chlorogloeopsis fritschii PCC 6912</name>
    <dbReference type="NCBI Taxonomy" id="211165"/>
    <lineage>
        <taxon>Bacteria</taxon>
        <taxon>Bacillati</taxon>
        <taxon>Cyanobacteriota</taxon>
        <taxon>Cyanophyceae</taxon>
        <taxon>Nostocales</taxon>
        <taxon>Chlorogloeopsidaceae</taxon>
        <taxon>Chlorogloeopsis</taxon>
    </lineage>
</organism>
<dbReference type="AlphaFoldDB" id="A0A433NPE5"/>
<proteinExistence type="predicted"/>